<dbReference type="EMBL" id="FJUX01000001">
    <property type="protein sequence ID" value="CZS88652.1"/>
    <property type="molecule type" value="Genomic_DNA"/>
</dbReference>
<dbReference type="SUPFAM" id="SSF82199">
    <property type="entry name" value="SET domain"/>
    <property type="match status" value="1"/>
</dbReference>
<dbReference type="InterPro" id="IPR019734">
    <property type="entry name" value="TPR_rpt"/>
</dbReference>
<dbReference type="SUPFAM" id="SSF48452">
    <property type="entry name" value="TPR-like"/>
    <property type="match status" value="1"/>
</dbReference>
<gene>
    <name evidence="4" type="ORF">RAG0_00325</name>
</gene>
<dbReference type="SMART" id="SM00028">
    <property type="entry name" value="TPR"/>
    <property type="match status" value="2"/>
</dbReference>
<sequence>MSSIIDASDPSYQQLQRALESQKRGARIAQRRKGERPKDFQTRAQCISDFNMASMSQRMSNLQFSPMIMTSVTGNPYPPSNANVQDLKKIMIKDLMLEFHHRGSYLLLRFVCQAMRMNAVMNLAEDECGTVIPFAIYMQEPEAVRSAGSILREKSVIILKEPYFKLGTTGKYAVRVDQPTDIIWLADDDSRVPAKWRVLSDTVSVSAVDWKKKGNDFMGKAKYYDAIEMYAKALRSAPSPEDCDIIHRNRALAYLRIEAFDAALNDISCLSDPQEKGLYRKGLALYGLGRFEDALDVFQSMVEMYPESTSGKQELNRCRTRIAEQKTGAYDFKALYKATKLRPPRLDIATYKGPVEVRASAGRGRGLHTTAPVKAGDILLCEKAFAYCFAASPEEIAKMPSTHLAPISFMIDVARDKITMGTHADLIRVVSNKLTFNPSLKPTFEDLYSGDYQGVKDASADGSPVIDTQVVAFIYSHNILARAVHFNCFGCPLTSKKAIETPNIHSTAFQTTGLWMTASYINHSCVATCERSFIGDIQIVRAARDMPAGTELMFSYITLAEPAAMNKTLLDGWGFECDCVRCADDRSTSSTVKTQRQKYLENFKAPDANRKRKQDLISQLNKTYQHPSTQVPRFQMWALHMDLVEELAQRGETDEMIDGVLAAFESVGFIIEGAKLSPVPSSKIIVRQWGAPNHGATSAWLTLRNIYKDLGLTDLAEQTKEFARITWMLLVGDDTQFVYDNPPKK</sequence>
<dbReference type="AlphaFoldDB" id="A0A1E1JSK4"/>
<proteinExistence type="predicted"/>
<feature type="region of interest" description="Disordered" evidence="2">
    <location>
        <begin position="21"/>
        <end position="40"/>
    </location>
</feature>
<dbReference type="PROSITE" id="PS50005">
    <property type="entry name" value="TPR"/>
    <property type="match status" value="1"/>
</dbReference>
<reference evidence="5" key="1">
    <citation type="submission" date="2016-03" db="EMBL/GenBank/DDBJ databases">
        <authorList>
            <person name="Guldener U."/>
        </authorList>
    </citation>
    <scope>NUCLEOTIDE SEQUENCE [LARGE SCALE GENOMIC DNA]</scope>
    <source>
        <strain evidence="5">04CH-RAC-A.6.1</strain>
    </source>
</reference>
<protein>
    <submittedName>
        <fullName evidence="4">Related to TPR domain protein</fullName>
    </submittedName>
</protein>
<feature type="compositionally biased region" description="Basic residues" evidence="2">
    <location>
        <begin position="24"/>
        <end position="35"/>
    </location>
</feature>
<dbReference type="InterPro" id="IPR001214">
    <property type="entry name" value="SET_dom"/>
</dbReference>
<dbReference type="InterPro" id="IPR046341">
    <property type="entry name" value="SET_dom_sf"/>
</dbReference>
<keyword evidence="5" id="KW-1185">Reference proteome</keyword>
<dbReference type="PANTHER" id="PTHR47643">
    <property type="entry name" value="TPR DOMAIN PROTEIN (AFU_ORTHOLOGUE AFUA_5G12710)"/>
    <property type="match status" value="1"/>
</dbReference>
<evidence type="ECO:0000259" key="3">
    <source>
        <dbReference type="PROSITE" id="PS50280"/>
    </source>
</evidence>
<name>A0A1E1JSK4_9HELO</name>
<dbReference type="Pfam" id="PF13432">
    <property type="entry name" value="TPR_16"/>
    <property type="match status" value="1"/>
</dbReference>
<dbReference type="Gene3D" id="2.170.270.10">
    <property type="entry name" value="SET domain"/>
    <property type="match status" value="1"/>
</dbReference>
<evidence type="ECO:0000313" key="5">
    <source>
        <dbReference type="Proteomes" id="UP000178912"/>
    </source>
</evidence>
<dbReference type="Proteomes" id="UP000178912">
    <property type="component" value="Unassembled WGS sequence"/>
</dbReference>
<evidence type="ECO:0000256" key="1">
    <source>
        <dbReference type="PROSITE-ProRule" id="PRU00339"/>
    </source>
</evidence>
<dbReference type="Pfam" id="PF00856">
    <property type="entry name" value="SET"/>
    <property type="match status" value="1"/>
</dbReference>
<dbReference type="PROSITE" id="PS50280">
    <property type="entry name" value="SET"/>
    <property type="match status" value="1"/>
</dbReference>
<organism evidence="4 5">
    <name type="scientific">Rhynchosporium agropyri</name>
    <dbReference type="NCBI Taxonomy" id="914238"/>
    <lineage>
        <taxon>Eukaryota</taxon>
        <taxon>Fungi</taxon>
        <taxon>Dikarya</taxon>
        <taxon>Ascomycota</taxon>
        <taxon>Pezizomycotina</taxon>
        <taxon>Leotiomycetes</taxon>
        <taxon>Helotiales</taxon>
        <taxon>Ploettnerulaceae</taxon>
        <taxon>Rhynchosporium</taxon>
    </lineage>
</organism>
<dbReference type="InterPro" id="IPR053209">
    <property type="entry name" value="Gramillin-biosynth_MTr"/>
</dbReference>
<accession>A0A1E1JSK4</accession>
<dbReference type="Gene3D" id="1.25.40.10">
    <property type="entry name" value="Tetratricopeptide repeat domain"/>
    <property type="match status" value="1"/>
</dbReference>
<evidence type="ECO:0000313" key="4">
    <source>
        <dbReference type="EMBL" id="CZS88652.1"/>
    </source>
</evidence>
<dbReference type="InterPro" id="IPR011990">
    <property type="entry name" value="TPR-like_helical_dom_sf"/>
</dbReference>
<dbReference type="CDD" id="cd20071">
    <property type="entry name" value="SET_SMYD"/>
    <property type="match status" value="1"/>
</dbReference>
<feature type="repeat" description="TPR" evidence="1">
    <location>
        <begin position="275"/>
        <end position="308"/>
    </location>
</feature>
<keyword evidence="1" id="KW-0802">TPR repeat</keyword>
<evidence type="ECO:0000256" key="2">
    <source>
        <dbReference type="SAM" id="MobiDB-lite"/>
    </source>
</evidence>
<dbReference type="PANTHER" id="PTHR47643:SF2">
    <property type="entry name" value="TPR DOMAIN PROTEIN (AFU_ORTHOLOGUE AFUA_5G12710)"/>
    <property type="match status" value="1"/>
</dbReference>
<dbReference type="OrthoDB" id="438641at2759"/>
<feature type="domain" description="SET" evidence="3">
    <location>
        <begin position="353"/>
        <end position="557"/>
    </location>
</feature>